<reference evidence="5 6" key="1">
    <citation type="submission" date="2023-08" db="EMBL/GenBank/DDBJ databases">
        <authorList>
            <person name="Roldan D.M."/>
            <person name="Menes R.J."/>
        </authorList>
    </citation>
    <scope>NUCLEOTIDE SEQUENCE [LARGE SCALE GENOMIC DNA]</scope>
    <source>
        <strain evidence="5 6">CCM 2812</strain>
    </source>
</reference>
<keyword evidence="2" id="KW-0238">DNA-binding</keyword>
<dbReference type="InterPro" id="IPR012318">
    <property type="entry name" value="HTH_CRP"/>
</dbReference>
<dbReference type="PANTHER" id="PTHR24567:SF74">
    <property type="entry name" value="HTH-TYPE TRANSCRIPTIONAL REGULATOR ARCR"/>
    <property type="match status" value="1"/>
</dbReference>
<evidence type="ECO:0000256" key="1">
    <source>
        <dbReference type="ARBA" id="ARBA00023015"/>
    </source>
</evidence>
<organism evidence="5 6">
    <name type="scientific">Leptothrix discophora</name>
    <dbReference type="NCBI Taxonomy" id="89"/>
    <lineage>
        <taxon>Bacteria</taxon>
        <taxon>Pseudomonadati</taxon>
        <taxon>Pseudomonadota</taxon>
        <taxon>Betaproteobacteria</taxon>
        <taxon>Burkholderiales</taxon>
        <taxon>Sphaerotilaceae</taxon>
        <taxon>Leptothrix</taxon>
    </lineage>
</organism>
<dbReference type="Proteomes" id="UP001235760">
    <property type="component" value="Unassembled WGS sequence"/>
</dbReference>
<dbReference type="RefSeq" id="WP_305751333.1">
    <property type="nucleotide sequence ID" value="NZ_JAUZEE010000015.1"/>
</dbReference>
<keyword evidence="6" id="KW-1185">Reference proteome</keyword>
<gene>
    <name evidence="5" type="ORF">Q8X39_19310</name>
</gene>
<evidence type="ECO:0000313" key="5">
    <source>
        <dbReference type="EMBL" id="MDP4302792.1"/>
    </source>
</evidence>
<comment type="caution">
    <text evidence="5">The sequence shown here is derived from an EMBL/GenBank/DDBJ whole genome shotgun (WGS) entry which is preliminary data.</text>
</comment>
<feature type="domain" description="Cyclic nucleotide-binding" evidence="4">
    <location>
        <begin position="13"/>
        <end position="134"/>
    </location>
</feature>
<dbReference type="Pfam" id="PF13545">
    <property type="entry name" value="HTH_Crp_2"/>
    <property type="match status" value="1"/>
</dbReference>
<evidence type="ECO:0000256" key="3">
    <source>
        <dbReference type="ARBA" id="ARBA00023163"/>
    </source>
</evidence>
<dbReference type="InterPro" id="IPR014710">
    <property type="entry name" value="RmlC-like_jellyroll"/>
</dbReference>
<dbReference type="CDD" id="cd00038">
    <property type="entry name" value="CAP_ED"/>
    <property type="match status" value="1"/>
</dbReference>
<dbReference type="InterPro" id="IPR018490">
    <property type="entry name" value="cNMP-bd_dom_sf"/>
</dbReference>
<dbReference type="SUPFAM" id="SSF46785">
    <property type="entry name" value="Winged helix' DNA-binding domain"/>
    <property type="match status" value="1"/>
</dbReference>
<evidence type="ECO:0000256" key="2">
    <source>
        <dbReference type="ARBA" id="ARBA00023125"/>
    </source>
</evidence>
<accession>A0ABT9G905</accession>
<dbReference type="Pfam" id="PF00027">
    <property type="entry name" value="cNMP_binding"/>
    <property type="match status" value="1"/>
</dbReference>
<sequence>MTVPHDLRHVNRLLAAVPESDHLRWQDRLEHVELLRGQVVYEAGESPTHVVFPCHAVVSVRQVLLNGSSTEIAQVGREGLIGIAVFMGGVSNPCRAVVVSPGLACSLPAAVLKETFDHSPAVMGLVLRYIQAAITQMAQTAVCNRHHTLDQQLCRWLLLSLDRLDGMELAVTQDLIATTLGVRREGVTEAALRLQAAGLIRYRRGHITVLDRPGLEQRSCECYRVVRREYERLLPATPLTA</sequence>
<dbReference type="InterPro" id="IPR000595">
    <property type="entry name" value="cNMP-bd_dom"/>
</dbReference>
<proteinExistence type="predicted"/>
<dbReference type="SUPFAM" id="SSF51206">
    <property type="entry name" value="cAMP-binding domain-like"/>
    <property type="match status" value="1"/>
</dbReference>
<dbReference type="EMBL" id="JAUZEE010000015">
    <property type="protein sequence ID" value="MDP4302792.1"/>
    <property type="molecule type" value="Genomic_DNA"/>
</dbReference>
<protein>
    <submittedName>
        <fullName evidence="5">Crp/Fnr family transcriptional regulator</fullName>
    </submittedName>
</protein>
<dbReference type="InterPro" id="IPR050397">
    <property type="entry name" value="Env_Response_Regulators"/>
</dbReference>
<dbReference type="SMART" id="SM00100">
    <property type="entry name" value="cNMP"/>
    <property type="match status" value="1"/>
</dbReference>
<name>A0ABT9G905_LEPDI</name>
<evidence type="ECO:0000313" key="6">
    <source>
        <dbReference type="Proteomes" id="UP001235760"/>
    </source>
</evidence>
<dbReference type="Gene3D" id="2.60.120.10">
    <property type="entry name" value="Jelly Rolls"/>
    <property type="match status" value="1"/>
</dbReference>
<evidence type="ECO:0000259" key="4">
    <source>
        <dbReference type="SMART" id="SM00100"/>
    </source>
</evidence>
<dbReference type="PANTHER" id="PTHR24567">
    <property type="entry name" value="CRP FAMILY TRANSCRIPTIONAL REGULATORY PROTEIN"/>
    <property type="match status" value="1"/>
</dbReference>
<keyword evidence="1" id="KW-0805">Transcription regulation</keyword>
<keyword evidence="3" id="KW-0804">Transcription</keyword>
<dbReference type="InterPro" id="IPR036390">
    <property type="entry name" value="WH_DNA-bd_sf"/>
</dbReference>